<keyword evidence="1" id="KW-0472">Membrane</keyword>
<proteinExistence type="predicted"/>
<organism evidence="2 3">
    <name type="scientific">Choiromyces venosus 120613-1</name>
    <dbReference type="NCBI Taxonomy" id="1336337"/>
    <lineage>
        <taxon>Eukaryota</taxon>
        <taxon>Fungi</taxon>
        <taxon>Dikarya</taxon>
        <taxon>Ascomycota</taxon>
        <taxon>Pezizomycotina</taxon>
        <taxon>Pezizomycetes</taxon>
        <taxon>Pezizales</taxon>
        <taxon>Tuberaceae</taxon>
        <taxon>Choiromyces</taxon>
    </lineage>
</organism>
<accession>A0A3N4JEG5</accession>
<gene>
    <name evidence="2" type="ORF">L873DRAFT_1295010</name>
</gene>
<evidence type="ECO:0000313" key="3">
    <source>
        <dbReference type="Proteomes" id="UP000276215"/>
    </source>
</evidence>
<dbReference type="EMBL" id="ML120422">
    <property type="protein sequence ID" value="RPA95677.1"/>
    <property type="molecule type" value="Genomic_DNA"/>
</dbReference>
<evidence type="ECO:0000313" key="2">
    <source>
        <dbReference type="EMBL" id="RPA95677.1"/>
    </source>
</evidence>
<keyword evidence="3" id="KW-1185">Reference proteome</keyword>
<name>A0A3N4JEG5_9PEZI</name>
<sequence length="103" mass="11359">MPANLYNIKTSPLVPLNTRSSLVSCIQSCSGRYNSPFVILCPFILPFFVMYSSILFLPPITYRQSLLAITSPMTYSEGHKTHASYLSGIPAAQTSLLNLNQLS</sequence>
<keyword evidence="1" id="KW-0812">Transmembrane</keyword>
<reference evidence="2 3" key="1">
    <citation type="journal article" date="2018" name="Nat. Ecol. Evol.">
        <title>Pezizomycetes genomes reveal the molecular basis of ectomycorrhizal truffle lifestyle.</title>
        <authorList>
            <person name="Murat C."/>
            <person name="Payen T."/>
            <person name="Noel B."/>
            <person name="Kuo A."/>
            <person name="Morin E."/>
            <person name="Chen J."/>
            <person name="Kohler A."/>
            <person name="Krizsan K."/>
            <person name="Balestrini R."/>
            <person name="Da Silva C."/>
            <person name="Montanini B."/>
            <person name="Hainaut M."/>
            <person name="Levati E."/>
            <person name="Barry K.W."/>
            <person name="Belfiori B."/>
            <person name="Cichocki N."/>
            <person name="Clum A."/>
            <person name="Dockter R.B."/>
            <person name="Fauchery L."/>
            <person name="Guy J."/>
            <person name="Iotti M."/>
            <person name="Le Tacon F."/>
            <person name="Lindquist E.A."/>
            <person name="Lipzen A."/>
            <person name="Malagnac F."/>
            <person name="Mello A."/>
            <person name="Molinier V."/>
            <person name="Miyauchi S."/>
            <person name="Poulain J."/>
            <person name="Riccioni C."/>
            <person name="Rubini A."/>
            <person name="Sitrit Y."/>
            <person name="Splivallo R."/>
            <person name="Traeger S."/>
            <person name="Wang M."/>
            <person name="Zifcakova L."/>
            <person name="Wipf D."/>
            <person name="Zambonelli A."/>
            <person name="Paolocci F."/>
            <person name="Nowrousian M."/>
            <person name="Ottonello S."/>
            <person name="Baldrian P."/>
            <person name="Spatafora J.W."/>
            <person name="Henrissat B."/>
            <person name="Nagy L.G."/>
            <person name="Aury J.M."/>
            <person name="Wincker P."/>
            <person name="Grigoriev I.V."/>
            <person name="Bonfante P."/>
            <person name="Martin F.M."/>
        </authorList>
    </citation>
    <scope>NUCLEOTIDE SEQUENCE [LARGE SCALE GENOMIC DNA]</scope>
    <source>
        <strain evidence="2 3">120613-1</strain>
    </source>
</reference>
<protein>
    <submittedName>
        <fullName evidence="2">Uncharacterized protein</fullName>
    </submittedName>
</protein>
<keyword evidence="1" id="KW-1133">Transmembrane helix</keyword>
<dbReference type="Proteomes" id="UP000276215">
    <property type="component" value="Unassembled WGS sequence"/>
</dbReference>
<feature type="transmembrane region" description="Helical" evidence="1">
    <location>
        <begin position="37"/>
        <end position="57"/>
    </location>
</feature>
<dbReference type="AlphaFoldDB" id="A0A3N4JEG5"/>
<evidence type="ECO:0000256" key="1">
    <source>
        <dbReference type="SAM" id="Phobius"/>
    </source>
</evidence>